<evidence type="ECO:0000256" key="13">
    <source>
        <dbReference type="ARBA" id="ARBA00023053"/>
    </source>
</evidence>
<evidence type="ECO:0000256" key="3">
    <source>
        <dbReference type="ARBA" id="ARBA00022448"/>
    </source>
</evidence>
<feature type="transmembrane region" description="Helical" evidence="18">
    <location>
        <begin position="40"/>
        <end position="59"/>
    </location>
</feature>
<keyword evidence="6" id="KW-0109">Calcium transport</keyword>
<evidence type="ECO:0000256" key="7">
    <source>
        <dbReference type="ARBA" id="ARBA00022692"/>
    </source>
</evidence>
<keyword evidence="7 18" id="KW-0812">Transmembrane</keyword>
<keyword evidence="11" id="KW-0630">Potassium</keyword>
<feature type="signal peptide" evidence="19">
    <location>
        <begin position="1"/>
        <end position="30"/>
    </location>
</feature>
<feature type="transmembrane region" description="Helical" evidence="18">
    <location>
        <begin position="505"/>
        <end position="527"/>
    </location>
</feature>
<evidence type="ECO:0000256" key="19">
    <source>
        <dbReference type="SAM" id="SignalP"/>
    </source>
</evidence>
<evidence type="ECO:0000256" key="18">
    <source>
        <dbReference type="SAM" id="Phobius"/>
    </source>
</evidence>
<keyword evidence="16" id="KW-0739">Sodium transport</keyword>
<evidence type="ECO:0000256" key="8">
    <source>
        <dbReference type="ARBA" id="ARBA00022729"/>
    </source>
</evidence>
<dbReference type="EnsemblMetazoa" id="AQUA017623-RA">
    <property type="protein sequence ID" value="AQUA017623-PA"/>
    <property type="gene ID" value="AQUA017623"/>
</dbReference>
<keyword evidence="22" id="KW-1185">Reference proteome</keyword>
<feature type="chain" id="PRO_5037594208" description="Sodium/calcium exchanger membrane region domain-containing protein" evidence="19">
    <location>
        <begin position="31"/>
        <end position="565"/>
    </location>
</feature>
<evidence type="ECO:0000256" key="16">
    <source>
        <dbReference type="ARBA" id="ARBA00023201"/>
    </source>
</evidence>
<keyword evidence="10" id="KW-0769">Symport</keyword>
<dbReference type="PANTHER" id="PTHR10846">
    <property type="entry name" value="SODIUM/POTASSIUM/CALCIUM EXCHANGER"/>
    <property type="match status" value="1"/>
</dbReference>
<dbReference type="GO" id="GO:0015293">
    <property type="term" value="F:symporter activity"/>
    <property type="evidence" value="ECO:0007669"/>
    <property type="project" value="UniProtKB-KW"/>
</dbReference>
<feature type="domain" description="Sodium/calcium exchanger membrane region" evidence="20">
    <location>
        <begin position="399"/>
        <end position="551"/>
    </location>
</feature>
<dbReference type="FunFam" id="1.20.1420.30:FF:000022">
    <property type="entry name" value="sodium/potassium/calcium exchanger 2 isoform X4"/>
    <property type="match status" value="1"/>
</dbReference>
<comment type="subcellular location">
    <subcellularLocation>
        <location evidence="1">Membrane</location>
        <topology evidence="1">Multi-pass membrane protein</topology>
    </subcellularLocation>
</comment>
<feature type="transmembrane region" description="Helical" evidence="18">
    <location>
        <begin position="112"/>
        <end position="130"/>
    </location>
</feature>
<evidence type="ECO:0000256" key="14">
    <source>
        <dbReference type="ARBA" id="ARBA00023065"/>
    </source>
</evidence>
<feature type="transmembrane region" description="Helical" evidence="18">
    <location>
        <begin position="534"/>
        <end position="553"/>
    </location>
</feature>
<dbReference type="GO" id="GO:0005262">
    <property type="term" value="F:calcium channel activity"/>
    <property type="evidence" value="ECO:0007669"/>
    <property type="project" value="TreeGrafter"/>
</dbReference>
<keyword evidence="8 19" id="KW-0732">Signal</keyword>
<evidence type="ECO:0000256" key="4">
    <source>
        <dbReference type="ARBA" id="ARBA00022449"/>
    </source>
</evidence>
<dbReference type="InterPro" id="IPR004481">
    <property type="entry name" value="K/Na/Ca-exchanger"/>
</dbReference>
<dbReference type="GO" id="GO:0006874">
    <property type="term" value="P:intracellular calcium ion homeostasis"/>
    <property type="evidence" value="ECO:0007669"/>
    <property type="project" value="TreeGrafter"/>
</dbReference>
<feature type="transmembrane region" description="Helical" evidence="18">
    <location>
        <begin position="181"/>
        <end position="204"/>
    </location>
</feature>
<keyword evidence="14" id="KW-0406">Ion transport</keyword>
<evidence type="ECO:0000313" key="22">
    <source>
        <dbReference type="Proteomes" id="UP000076407"/>
    </source>
</evidence>
<feature type="transmembrane region" description="Helical" evidence="18">
    <location>
        <begin position="216"/>
        <end position="235"/>
    </location>
</feature>
<evidence type="ECO:0000256" key="12">
    <source>
        <dbReference type="ARBA" id="ARBA00022989"/>
    </source>
</evidence>
<evidence type="ECO:0000256" key="6">
    <source>
        <dbReference type="ARBA" id="ARBA00022568"/>
    </source>
</evidence>
<dbReference type="GO" id="GO:0005886">
    <property type="term" value="C:plasma membrane"/>
    <property type="evidence" value="ECO:0007669"/>
    <property type="project" value="TreeGrafter"/>
</dbReference>
<keyword evidence="15 18" id="KW-0472">Membrane</keyword>
<evidence type="ECO:0000313" key="21">
    <source>
        <dbReference type="EnsemblMetazoa" id="AQUA017623-PA"/>
    </source>
</evidence>
<evidence type="ECO:0000259" key="20">
    <source>
        <dbReference type="Pfam" id="PF01699"/>
    </source>
</evidence>
<keyword evidence="3" id="KW-0813">Transport</keyword>
<dbReference type="PANTHER" id="PTHR10846:SF2">
    <property type="entry name" value="RE48874P"/>
    <property type="match status" value="1"/>
</dbReference>
<evidence type="ECO:0000256" key="2">
    <source>
        <dbReference type="ARBA" id="ARBA00005364"/>
    </source>
</evidence>
<comment type="similarity">
    <text evidence="2">Belongs to the Ca(2+):cation antiporter (CaCA) (TC 2.A.19) family. SLC24A subfamily.</text>
</comment>
<protein>
    <recommendedName>
        <fullName evidence="20">Sodium/calcium exchanger membrane region domain-containing protein</fullName>
    </recommendedName>
</protein>
<organism evidence="21 22">
    <name type="scientific">Anopheles quadriannulatus</name>
    <name type="common">Mosquito</name>
    <dbReference type="NCBI Taxonomy" id="34691"/>
    <lineage>
        <taxon>Eukaryota</taxon>
        <taxon>Metazoa</taxon>
        <taxon>Ecdysozoa</taxon>
        <taxon>Arthropoda</taxon>
        <taxon>Hexapoda</taxon>
        <taxon>Insecta</taxon>
        <taxon>Pterygota</taxon>
        <taxon>Neoptera</taxon>
        <taxon>Endopterygota</taxon>
        <taxon>Diptera</taxon>
        <taxon>Nematocera</taxon>
        <taxon>Culicoidea</taxon>
        <taxon>Culicidae</taxon>
        <taxon>Anophelinae</taxon>
        <taxon>Anopheles</taxon>
    </lineage>
</organism>
<keyword evidence="4" id="KW-0050">Antiport</keyword>
<dbReference type="AlphaFoldDB" id="A0A904A3X5"/>
<name>A0A904A3X5_ANOQN</name>
<keyword evidence="9" id="KW-0106">Calcium</keyword>
<feature type="transmembrane region" description="Helical" evidence="18">
    <location>
        <begin position="467"/>
        <end position="485"/>
    </location>
</feature>
<dbReference type="InterPro" id="IPR044880">
    <property type="entry name" value="NCX_ion-bd_dom_sf"/>
</dbReference>
<dbReference type="GO" id="GO:0008273">
    <property type="term" value="F:calcium, potassium:sodium antiporter activity"/>
    <property type="evidence" value="ECO:0007669"/>
    <property type="project" value="TreeGrafter"/>
</dbReference>
<accession>A0A904A3X5</accession>
<evidence type="ECO:0000256" key="10">
    <source>
        <dbReference type="ARBA" id="ARBA00022847"/>
    </source>
</evidence>
<dbReference type="Pfam" id="PF01699">
    <property type="entry name" value="Na_Ca_ex"/>
    <property type="match status" value="2"/>
</dbReference>
<feature type="transmembrane region" description="Helical" evidence="18">
    <location>
        <begin position="432"/>
        <end position="455"/>
    </location>
</feature>
<dbReference type="Gene3D" id="1.20.1420.30">
    <property type="entry name" value="NCX, central ion-binding region"/>
    <property type="match status" value="2"/>
</dbReference>
<dbReference type="Proteomes" id="UP000076407">
    <property type="component" value="Unassembled WGS sequence"/>
</dbReference>
<feature type="transmembrane region" description="Helical" evidence="18">
    <location>
        <begin position="241"/>
        <end position="259"/>
    </location>
</feature>
<proteinExistence type="inferred from homology"/>
<dbReference type="FunFam" id="1.20.1420.30:FF:000009">
    <property type="entry name" value="sodium/potassium/calcium exchanger 5 isoform X2"/>
    <property type="match status" value="1"/>
</dbReference>
<feature type="region of interest" description="Disordered" evidence="17">
    <location>
        <begin position="323"/>
        <end position="345"/>
    </location>
</feature>
<keyword evidence="13" id="KW-0915">Sodium</keyword>
<evidence type="ECO:0000256" key="1">
    <source>
        <dbReference type="ARBA" id="ARBA00004141"/>
    </source>
</evidence>
<evidence type="ECO:0000256" key="5">
    <source>
        <dbReference type="ARBA" id="ARBA00022538"/>
    </source>
</evidence>
<feature type="domain" description="Sodium/calcium exchanger membrane region" evidence="20">
    <location>
        <begin position="118"/>
        <end position="259"/>
    </location>
</feature>
<evidence type="ECO:0000256" key="17">
    <source>
        <dbReference type="SAM" id="MobiDB-lite"/>
    </source>
</evidence>
<evidence type="ECO:0000256" key="15">
    <source>
        <dbReference type="ARBA" id="ARBA00023136"/>
    </source>
</evidence>
<dbReference type="InterPro" id="IPR004837">
    <property type="entry name" value="NaCa_Exmemb"/>
</dbReference>
<keyword evidence="12 18" id="KW-1133">Transmembrane helix</keyword>
<dbReference type="NCBIfam" id="TIGR00367">
    <property type="entry name" value="calcium/sodium antiporter"/>
    <property type="match status" value="1"/>
</dbReference>
<sequence>MVQLWNGSRRTAAGATLVLVLLLGVPNVAAIFVPRIYTSGGAVANVTTVLLGGGSSVAARATIDFYPPNTSDTATGNESQNASGSPSICIVTSSLDDLPPDLFTEEQRLQGAIVLHFLAAIYFFMLLAYVCSEYFLPSVECLCEDLKLSQDVAAATFMATATSMPEFFTNTISTLAVDSDIGVGTIMGSMLFNTLGVAALVGLLTKMHVQLDWWPLTRDSIIVTISTTLLVVCVWDGRIEWYEAMLFSITYVLYFVVMFKNESLKRIAMHYIQNRWNLCGRLEPEPEDGTIDDKVPKKYNIAILGHAINGVLVGMDVESAKKLPPSSESSTSAPIEPVDPSRSNSSVESVKSLKWSELTQLPEASYAGWRTIMWIFTWPYRFVVFLTIPDPLRFRKLYPLTFVCCIGWIGVSAYLVFWMISVIGNTFGIPDTVMGMTFLAFGGCMPEAASAITLIRRGNGAMGVSNSLGANTLAILFSLGLPWFIRTMIDGGPSTGAYIAIQSYGIQYSVLALFGAIFTLYAVLYVAKYTLRKMVGLALAVGYLVIVTFMILVELDVFFPADNRC</sequence>
<evidence type="ECO:0000256" key="9">
    <source>
        <dbReference type="ARBA" id="ARBA00022837"/>
    </source>
</evidence>
<evidence type="ECO:0000256" key="11">
    <source>
        <dbReference type="ARBA" id="ARBA00022958"/>
    </source>
</evidence>
<reference evidence="21" key="1">
    <citation type="submission" date="2022-10" db="UniProtKB">
        <authorList>
            <consortium name="EnsemblMetazoa"/>
        </authorList>
    </citation>
    <scope>IDENTIFICATION</scope>
    <source>
        <strain evidence="21">SANGQUA</strain>
    </source>
</reference>
<keyword evidence="5" id="KW-0633">Potassium transport</keyword>
<feature type="transmembrane region" description="Helical" evidence="18">
    <location>
        <begin position="397"/>
        <end position="420"/>
    </location>
</feature>